<dbReference type="InterPro" id="IPR008258">
    <property type="entry name" value="Transglycosylase_SLT_dom_1"/>
</dbReference>
<dbReference type="SUPFAM" id="SSF53955">
    <property type="entry name" value="Lysozyme-like"/>
    <property type="match status" value="1"/>
</dbReference>
<feature type="repeat" description="TPR" evidence="3">
    <location>
        <begin position="115"/>
        <end position="148"/>
    </location>
</feature>
<dbReference type="RefSeq" id="WP_124154132.1">
    <property type="nucleotide sequence ID" value="NZ_CAWOLW010000223.1"/>
</dbReference>
<name>A0A3N6Q3L6_9CYAN</name>
<dbReference type="PANTHER" id="PTHR37423:SF5">
    <property type="entry name" value="SOLUBLE LYTIC MUREIN TRANSGLYCOSYLASE"/>
    <property type="match status" value="1"/>
</dbReference>
<dbReference type="Pfam" id="PF13174">
    <property type="entry name" value="TPR_6"/>
    <property type="match status" value="2"/>
</dbReference>
<dbReference type="GO" id="GO:0016020">
    <property type="term" value="C:membrane"/>
    <property type="evidence" value="ECO:0007669"/>
    <property type="project" value="InterPro"/>
</dbReference>
<dbReference type="InterPro" id="IPR019734">
    <property type="entry name" value="TPR_rpt"/>
</dbReference>
<dbReference type="GO" id="GO:0042597">
    <property type="term" value="C:periplasmic space"/>
    <property type="evidence" value="ECO:0007669"/>
    <property type="project" value="InterPro"/>
</dbReference>
<evidence type="ECO:0000259" key="4">
    <source>
        <dbReference type="Pfam" id="PF01464"/>
    </source>
</evidence>
<dbReference type="InterPro" id="IPR011990">
    <property type="entry name" value="TPR-like_helical_dom_sf"/>
</dbReference>
<evidence type="ECO:0000256" key="2">
    <source>
        <dbReference type="ARBA" id="ARBA00022729"/>
    </source>
</evidence>
<reference evidence="5 6" key="1">
    <citation type="journal article" date="2018" name="ACS Chem. Biol.">
        <title>Ketoreductase domain dysfunction expands chemodiversity: malyngamide biosynthesis in the cyanobacterium Okeania hirsuta.</title>
        <authorList>
            <person name="Moss N.A."/>
            <person name="Leao T."/>
            <person name="Rankin M."/>
            <person name="McCullough T.M."/>
            <person name="Qu P."/>
            <person name="Korobeynikov A."/>
            <person name="Smith J.L."/>
            <person name="Gerwick L."/>
            <person name="Gerwick W.H."/>
        </authorList>
    </citation>
    <scope>NUCLEOTIDE SEQUENCE [LARGE SCALE GENOMIC DNA]</scope>
    <source>
        <strain evidence="5 6">PAB10Feb10-1</strain>
    </source>
</reference>
<dbReference type="Gene3D" id="1.10.530.10">
    <property type="match status" value="1"/>
</dbReference>
<dbReference type="PANTHER" id="PTHR37423">
    <property type="entry name" value="SOLUBLE LYTIC MUREIN TRANSGLYCOSYLASE-RELATED"/>
    <property type="match status" value="1"/>
</dbReference>
<feature type="domain" description="Transglycosylase SLT" evidence="4">
    <location>
        <begin position="563"/>
        <end position="675"/>
    </location>
</feature>
<dbReference type="OrthoDB" id="9815002at2"/>
<dbReference type="SUPFAM" id="SSF48435">
    <property type="entry name" value="Bacterial muramidases"/>
    <property type="match status" value="1"/>
</dbReference>
<dbReference type="Gene3D" id="1.25.40.10">
    <property type="entry name" value="Tetratricopeptide repeat domain"/>
    <property type="match status" value="3"/>
</dbReference>
<dbReference type="GO" id="GO:0004553">
    <property type="term" value="F:hydrolase activity, hydrolyzing O-glycosyl compounds"/>
    <property type="evidence" value="ECO:0007669"/>
    <property type="project" value="InterPro"/>
</dbReference>
<dbReference type="PROSITE" id="PS00922">
    <property type="entry name" value="TRANSGLYCOSYLASE"/>
    <property type="match status" value="1"/>
</dbReference>
<evidence type="ECO:0000313" key="6">
    <source>
        <dbReference type="Proteomes" id="UP000269154"/>
    </source>
</evidence>
<keyword evidence="2" id="KW-0732">Signal</keyword>
<dbReference type="Pfam" id="PF01464">
    <property type="entry name" value="SLT"/>
    <property type="match status" value="1"/>
</dbReference>
<evidence type="ECO:0000256" key="1">
    <source>
        <dbReference type="ARBA" id="ARBA00007734"/>
    </source>
</evidence>
<dbReference type="EMBL" id="RCBY01000003">
    <property type="protein sequence ID" value="RQH57467.1"/>
    <property type="molecule type" value="Genomic_DNA"/>
</dbReference>
<protein>
    <submittedName>
        <fullName evidence="5">Outer membrane protein assembly factor BamD</fullName>
    </submittedName>
</protein>
<organism evidence="5 6">
    <name type="scientific">Okeania hirsuta</name>
    <dbReference type="NCBI Taxonomy" id="1458930"/>
    <lineage>
        <taxon>Bacteria</taxon>
        <taxon>Bacillati</taxon>
        <taxon>Cyanobacteriota</taxon>
        <taxon>Cyanophyceae</taxon>
        <taxon>Oscillatoriophycideae</taxon>
        <taxon>Oscillatoriales</taxon>
        <taxon>Microcoleaceae</taxon>
        <taxon>Okeania</taxon>
    </lineage>
</organism>
<evidence type="ECO:0000256" key="3">
    <source>
        <dbReference type="PROSITE-ProRule" id="PRU00339"/>
    </source>
</evidence>
<dbReference type="GO" id="GO:0000270">
    <property type="term" value="P:peptidoglycan metabolic process"/>
    <property type="evidence" value="ECO:0007669"/>
    <property type="project" value="InterPro"/>
</dbReference>
<dbReference type="CDD" id="cd13401">
    <property type="entry name" value="Slt70-like"/>
    <property type="match status" value="1"/>
</dbReference>
<dbReference type="Proteomes" id="UP000269154">
    <property type="component" value="Unassembled WGS sequence"/>
</dbReference>
<dbReference type="AlphaFoldDB" id="A0A3N6Q3L6"/>
<proteinExistence type="inferred from homology"/>
<dbReference type="InterPro" id="IPR008939">
    <property type="entry name" value="Lytic_TGlycosylase_superhlx_U"/>
</dbReference>
<dbReference type="GO" id="GO:0008933">
    <property type="term" value="F:peptidoglycan lytic transglycosylase activity"/>
    <property type="evidence" value="ECO:0007669"/>
    <property type="project" value="InterPro"/>
</dbReference>
<comment type="similarity">
    <text evidence="1">Belongs to the transglycosylase Slt family.</text>
</comment>
<dbReference type="InterPro" id="IPR023346">
    <property type="entry name" value="Lysozyme-like_dom_sf"/>
</dbReference>
<gene>
    <name evidence="5" type="primary">bamD</name>
    <name evidence="5" type="ORF">D5R40_01245</name>
</gene>
<sequence>MLKQNITKVSILIGVSISALLLGIFLPELTNNNKSISQNTIQNQKLNPELDVTNFVSLPPQQRRSKLEDAIETGKSLNSSRARYMLANDLMQQGEVESAIAQLKNLDQEYTVLAPYAFLKRAQAYELTGDVEKAQKAWSELLATYPEEPVVAEALYVLGKQTPEYWDEAIAKFPAHPTTVKIAQEKLKQNPNQPQLLLLIAKYGFHVPEYGTVLEQLRTKYASQLTPEDWEMIAFGYWEKQDYPTGGLAYQKAPKTPKNLYRYARGLWLGRKTKESREAYKTLISQFPDGGEDTALGLIRLSRLVDPKEAIVYLDRVIANFPSHAAEAMLDKSKLLDQLESAKSASQVRQQLLSEYKNSDAAAKLRWELAEKAAEGGNLQVAWKWAQELTANNPDSELAPQAGFWVGKWAQQLGQTEDAKKAFEYMILRYPHSYYAWRSAVMLGWPVGDFITVRSLSPKVVHTKKRDPLPFGSDTLRELYQIGQDRDAWKQWQVEFEYRMSPTVAQQYTDGVLRIGIGDNLDGIWMLTSLSKREKPEEIAEYKALKEKPTYWQTLYPFPYLETIVKWSNKRQLNTVLVTALIRQESRFMPKIKSVVGATGLMQVMPETGKEAAKNINLVSYDLENVNDNVNLGTYYLDFTHQEYKDNSMLAVASYNAGPNAVSSWLKRFGFNDADAFVEKIPYPETRGYVESVFENYWNYLQIYNPEVAQLMERHYAKHKK</sequence>
<comment type="caution">
    <text evidence="5">The sequence shown here is derived from an EMBL/GenBank/DDBJ whole genome shotgun (WGS) entry which is preliminary data.</text>
</comment>
<evidence type="ECO:0000313" key="5">
    <source>
        <dbReference type="EMBL" id="RQH57467.1"/>
    </source>
</evidence>
<dbReference type="PROSITE" id="PS50005">
    <property type="entry name" value="TPR"/>
    <property type="match status" value="1"/>
</dbReference>
<keyword evidence="6" id="KW-1185">Reference proteome</keyword>
<keyword evidence="3" id="KW-0802">TPR repeat</keyword>
<accession>A0A3N6Q3L6</accession>
<dbReference type="InterPro" id="IPR000189">
    <property type="entry name" value="Transglyc_AS"/>
</dbReference>